<dbReference type="Proteomes" id="UP000616114">
    <property type="component" value="Unassembled WGS sequence"/>
</dbReference>
<evidence type="ECO:0000256" key="1">
    <source>
        <dbReference type="SAM" id="Phobius"/>
    </source>
</evidence>
<accession>A0A8J2XJW8</accession>
<proteinExistence type="predicted"/>
<keyword evidence="3" id="KW-1185">Reference proteome</keyword>
<feature type="transmembrane region" description="Helical" evidence="1">
    <location>
        <begin position="36"/>
        <end position="55"/>
    </location>
</feature>
<organism evidence="2 3">
    <name type="scientific">Sediminivirga luteola</name>
    <dbReference type="NCBI Taxonomy" id="1774748"/>
    <lineage>
        <taxon>Bacteria</taxon>
        <taxon>Bacillati</taxon>
        <taxon>Actinomycetota</taxon>
        <taxon>Actinomycetes</taxon>
        <taxon>Micrococcales</taxon>
        <taxon>Brevibacteriaceae</taxon>
        <taxon>Sediminivirga</taxon>
    </lineage>
</organism>
<keyword evidence="1" id="KW-0812">Transmembrane</keyword>
<dbReference type="EMBL" id="BMFY01000002">
    <property type="protein sequence ID" value="GGA04938.1"/>
    <property type="molecule type" value="Genomic_DNA"/>
</dbReference>
<comment type="caution">
    <text evidence="2">The sequence shown here is derived from an EMBL/GenBank/DDBJ whole genome shotgun (WGS) entry which is preliminary data.</text>
</comment>
<evidence type="ECO:0000313" key="3">
    <source>
        <dbReference type="Proteomes" id="UP000616114"/>
    </source>
</evidence>
<feature type="transmembrane region" description="Helical" evidence="1">
    <location>
        <begin position="12"/>
        <end position="30"/>
    </location>
</feature>
<sequence length="203" mass="20621">MRQRTPAQLLRGILSAVVATLLALLFHLMGGGPAPALAGVLVPLLLSSFVCVLLAGRALSLTRISVSVLASQALFHQLFLLGATGTATAAAGTVADPHAHHAASAALLQAVPATAQGDDAGPLMWLSHLVAATLTTTLIYHGERILTALLRLARLIGALLPLPEPPASTPQSRPVAAIACSAPVFARSADLSTAPGRGPPLND</sequence>
<keyword evidence="1" id="KW-1133">Transmembrane helix</keyword>
<dbReference type="RefSeq" id="WP_188549302.1">
    <property type="nucleotide sequence ID" value="NZ_BMFY01000002.1"/>
</dbReference>
<keyword evidence="1" id="KW-0472">Membrane</keyword>
<gene>
    <name evidence="2" type="ORF">GCM10011333_04500</name>
</gene>
<reference evidence="2" key="2">
    <citation type="submission" date="2020-09" db="EMBL/GenBank/DDBJ databases">
        <authorList>
            <person name="Sun Q."/>
            <person name="Zhou Y."/>
        </authorList>
    </citation>
    <scope>NUCLEOTIDE SEQUENCE</scope>
    <source>
        <strain evidence="2">CGMCC 1.12785</strain>
    </source>
</reference>
<protein>
    <submittedName>
        <fullName evidence="2">Uncharacterized protein</fullName>
    </submittedName>
</protein>
<dbReference type="AlphaFoldDB" id="A0A8J2XJW8"/>
<reference evidence="2" key="1">
    <citation type="journal article" date="2014" name="Int. J. Syst. Evol. Microbiol.">
        <title>Complete genome sequence of Corynebacterium casei LMG S-19264T (=DSM 44701T), isolated from a smear-ripened cheese.</title>
        <authorList>
            <consortium name="US DOE Joint Genome Institute (JGI-PGF)"/>
            <person name="Walter F."/>
            <person name="Albersmeier A."/>
            <person name="Kalinowski J."/>
            <person name="Ruckert C."/>
        </authorList>
    </citation>
    <scope>NUCLEOTIDE SEQUENCE</scope>
    <source>
        <strain evidence="2">CGMCC 1.12785</strain>
    </source>
</reference>
<name>A0A8J2XJW8_9MICO</name>
<evidence type="ECO:0000313" key="2">
    <source>
        <dbReference type="EMBL" id="GGA04938.1"/>
    </source>
</evidence>